<dbReference type="PANTHER" id="PTHR34220:SF7">
    <property type="entry name" value="SENSOR HISTIDINE KINASE YPDA"/>
    <property type="match status" value="1"/>
</dbReference>
<dbReference type="Gene3D" id="2.130.10.10">
    <property type="entry name" value="YVTN repeat-like/Quinoprotein amine dehydrogenase"/>
    <property type="match status" value="2"/>
</dbReference>
<keyword evidence="6" id="KW-1185">Reference proteome</keyword>
<evidence type="ECO:0000313" key="6">
    <source>
        <dbReference type="Proteomes" id="UP000426027"/>
    </source>
</evidence>
<dbReference type="Pfam" id="PF07495">
    <property type="entry name" value="Y_Y_Y"/>
    <property type="match status" value="1"/>
</dbReference>
<evidence type="ECO:0000313" key="5">
    <source>
        <dbReference type="EMBL" id="QGW28661.1"/>
    </source>
</evidence>
<name>A0A6I6H219_9BACT</name>
<keyword evidence="2" id="KW-1133">Transmembrane helix</keyword>
<dbReference type="GO" id="GO:0016020">
    <property type="term" value="C:membrane"/>
    <property type="evidence" value="ECO:0007669"/>
    <property type="project" value="InterPro"/>
</dbReference>
<dbReference type="InterPro" id="IPR036890">
    <property type="entry name" value="HATPase_C_sf"/>
</dbReference>
<organism evidence="5 6">
    <name type="scientific">Phnomibacter ginsenosidimutans</name>
    <dbReference type="NCBI Taxonomy" id="2676868"/>
    <lineage>
        <taxon>Bacteria</taxon>
        <taxon>Pseudomonadati</taxon>
        <taxon>Bacteroidota</taxon>
        <taxon>Chitinophagia</taxon>
        <taxon>Chitinophagales</taxon>
        <taxon>Chitinophagaceae</taxon>
        <taxon>Phnomibacter</taxon>
    </lineage>
</organism>
<proteinExistence type="predicted"/>
<dbReference type="InterPro" id="IPR050640">
    <property type="entry name" value="Bact_2-comp_sensor_kinase"/>
</dbReference>
<dbReference type="SUPFAM" id="SSF55874">
    <property type="entry name" value="ATPase domain of HSP90 chaperone/DNA topoisomerase II/histidine kinase"/>
    <property type="match status" value="1"/>
</dbReference>
<dbReference type="InterPro" id="IPR013783">
    <property type="entry name" value="Ig-like_fold"/>
</dbReference>
<dbReference type="Gene3D" id="2.60.40.10">
    <property type="entry name" value="Immunoglobulins"/>
    <property type="match status" value="1"/>
</dbReference>
<gene>
    <name evidence="5" type="ORF">GLV81_11640</name>
</gene>
<dbReference type="SUPFAM" id="SSF63829">
    <property type="entry name" value="Calcium-dependent phosphotriesterase"/>
    <property type="match status" value="1"/>
</dbReference>
<keyword evidence="2" id="KW-0812">Transmembrane</keyword>
<dbReference type="InterPro" id="IPR015943">
    <property type="entry name" value="WD40/YVTN_repeat-like_dom_sf"/>
</dbReference>
<dbReference type="Gene3D" id="3.30.565.10">
    <property type="entry name" value="Histidine kinase-like ATPase, C-terminal domain"/>
    <property type="match status" value="1"/>
</dbReference>
<keyword evidence="2" id="KW-0472">Membrane</keyword>
<evidence type="ECO:0000259" key="3">
    <source>
        <dbReference type="Pfam" id="PF06580"/>
    </source>
</evidence>
<feature type="domain" description="Signal transduction histidine kinase internal region" evidence="3">
    <location>
        <begin position="752"/>
        <end position="831"/>
    </location>
</feature>
<dbReference type="InterPro" id="IPR011123">
    <property type="entry name" value="Y_Y_Y"/>
</dbReference>
<dbReference type="EMBL" id="CP046566">
    <property type="protein sequence ID" value="QGW28661.1"/>
    <property type="molecule type" value="Genomic_DNA"/>
</dbReference>
<dbReference type="Proteomes" id="UP000426027">
    <property type="component" value="Chromosome"/>
</dbReference>
<dbReference type="GO" id="GO:0000155">
    <property type="term" value="F:phosphorelay sensor kinase activity"/>
    <property type="evidence" value="ECO:0007669"/>
    <property type="project" value="InterPro"/>
</dbReference>
<evidence type="ECO:0008006" key="7">
    <source>
        <dbReference type="Google" id="ProtNLM"/>
    </source>
</evidence>
<feature type="transmembrane region" description="Helical" evidence="2">
    <location>
        <begin position="705"/>
        <end position="727"/>
    </location>
</feature>
<keyword evidence="1" id="KW-0175">Coiled coil</keyword>
<dbReference type="KEGG" id="fls:GLV81_11640"/>
<sequence length="972" mass="110054">MVRRSFPFMRTGLLVCCWFLALLVRGQEYNYVRYDTRDGLAGSTVYDVVQDKDGFIWFGTENGLSRFDGKHFKNYTVKDGLPDNEVLTLFADSKGRVWIGTFSKQLSYVENGKIRNAQNDSLLRKITWKANVSQMIESKEGDLFFSDERLLIKLNYKNDWTNLTNQSHLFDRSFNRLNIHYFLNGEHLLIRLDDSLFLLKDNKLEFYQLDYGPDVRQFVQGNIYASAPKVKLPTENQAMKSTFINGKTAYISTATGAWSVDTNQYKLKEHFLPSEVVSRVMQDEEENIWFTTIGNAVFKLPSTEAKTLRLKGIAHTPTDEVYSLVRHAGKLYCGMTFSKAVLLDSADNLKVLDVKSQTLQSKNNLSSNRLYTSYSVNNSTVLLGYDAFLAKLDNGKISYSDLVAIKSITAFDEEHVLVGNFSGAYKVSIRDLRVVDSFWDGRVTKSIRFKGVNYIGTTSGLYAVTDKKKVTHLASVHPVLGRRITGLTSLNDVLYVATSDNGVVGFANGKIVASYNQQNGLSSDLCKCMVAGTGNQLWIGTNAGINRVKVDGNRHTIIKYGVLDGLPSENINALLVEDSMVYVGTPVGLTYFNQQKITSQSFCRLQILAVNADVTEIDNKGTYRLGFKQNKIGFEFTAISFRSAGDINYFYRVKGLDEDWKMTNENSINFPSLPSGDYVFEVYAINKFGVKSETKAVSFSIATPFWKTPLFIVVVAITLLTLTGWLVNERNKSENKRLQRENEMQRKLALLEQQALQAQMNPHFIFNCLNSIQHYFLNNDSQKANRYLTLFASLVRETLYFSGRQSVRISEEVNYLKRYLEMEQMRFGEHFVYSIYVDPDLQADFIEMPALLLQPYIENAIRHGIRHKSEGVGKLELSFILENDYLCCSIKDNGIGRLKSEAMKGRQHIEYQSKGMELGQKRVDILNEISGGKPIEIQVIDETDTNGNATGTTVIIKMPMNNEQTDNDTIGG</sequence>
<evidence type="ECO:0000256" key="1">
    <source>
        <dbReference type="SAM" id="Coils"/>
    </source>
</evidence>
<feature type="coiled-coil region" evidence="1">
    <location>
        <begin position="728"/>
        <end position="761"/>
    </location>
</feature>
<dbReference type="Pfam" id="PF07494">
    <property type="entry name" value="Reg_prop"/>
    <property type="match status" value="2"/>
</dbReference>
<dbReference type="InterPro" id="IPR011110">
    <property type="entry name" value="Reg_prop"/>
</dbReference>
<dbReference type="AlphaFoldDB" id="A0A6I6H219"/>
<evidence type="ECO:0000259" key="4">
    <source>
        <dbReference type="Pfam" id="PF07495"/>
    </source>
</evidence>
<accession>A0A6I6H219</accession>
<protein>
    <recommendedName>
        <fullName evidence="7">Signal transduction histidine kinase internal region domain-containing protein</fullName>
    </recommendedName>
</protein>
<dbReference type="RefSeq" id="WP_157479014.1">
    <property type="nucleotide sequence ID" value="NZ_CP046566.1"/>
</dbReference>
<dbReference type="PANTHER" id="PTHR34220">
    <property type="entry name" value="SENSOR HISTIDINE KINASE YPDA"/>
    <property type="match status" value="1"/>
</dbReference>
<dbReference type="InterPro" id="IPR010559">
    <property type="entry name" value="Sig_transdc_His_kin_internal"/>
</dbReference>
<feature type="domain" description="Two component regulator three Y" evidence="4">
    <location>
        <begin position="642"/>
        <end position="701"/>
    </location>
</feature>
<evidence type="ECO:0000256" key="2">
    <source>
        <dbReference type="SAM" id="Phobius"/>
    </source>
</evidence>
<dbReference type="Pfam" id="PF06580">
    <property type="entry name" value="His_kinase"/>
    <property type="match status" value="1"/>
</dbReference>
<reference evidence="5 6" key="1">
    <citation type="submission" date="2019-11" db="EMBL/GenBank/DDBJ databases">
        <authorList>
            <person name="Im W.T."/>
        </authorList>
    </citation>
    <scope>NUCLEOTIDE SEQUENCE [LARGE SCALE GENOMIC DNA]</scope>
    <source>
        <strain evidence="5 6">SB-02</strain>
    </source>
</reference>